<dbReference type="RefSeq" id="WP_090613030.1">
    <property type="nucleotide sequence ID" value="NZ_CP067124.1"/>
</dbReference>
<evidence type="ECO:0000313" key="2">
    <source>
        <dbReference type="EMBL" id="SEN80988.1"/>
    </source>
</evidence>
<evidence type="ECO:0000313" key="3">
    <source>
        <dbReference type="Proteomes" id="UP000199054"/>
    </source>
</evidence>
<dbReference type="SUPFAM" id="SSF52833">
    <property type="entry name" value="Thioredoxin-like"/>
    <property type="match status" value="1"/>
</dbReference>
<dbReference type="Gene3D" id="1.20.1050.10">
    <property type="match status" value="1"/>
</dbReference>
<dbReference type="CDD" id="cd03207">
    <property type="entry name" value="GST_C_8"/>
    <property type="match status" value="1"/>
</dbReference>
<name>A0A1H8JL54_9RHOB</name>
<keyword evidence="3" id="KW-1185">Reference proteome</keyword>
<dbReference type="PROSITE" id="PS50404">
    <property type="entry name" value="GST_NTER"/>
    <property type="match status" value="1"/>
</dbReference>
<reference evidence="2 3" key="1">
    <citation type="submission" date="2016-10" db="EMBL/GenBank/DDBJ databases">
        <authorList>
            <person name="de Groot N.N."/>
        </authorList>
    </citation>
    <scope>NUCLEOTIDE SEQUENCE [LARGE SCALE GENOMIC DNA]</scope>
    <source>
        <strain evidence="2 3">DSM 8512</strain>
    </source>
</reference>
<accession>A0A1H8JL54</accession>
<protein>
    <submittedName>
        <fullName evidence="2">Glutathione S-transferase</fullName>
    </submittedName>
</protein>
<gene>
    <name evidence="2" type="ORF">SAMN04489859_101784</name>
</gene>
<sequence>MLTLFHAPMSRSNSIVTLIEMMGIQDQVQITEVTIPRQDGSGGIDPANPHPEGKVPYLIAGDDHIRERGAIITYLTDRFPESGLGRPVGDPQRGAYLSWLFYYQGVLEPVALLHFLRIEHPVLQDTFRDHDTILKRIEEAVTDSPFLLGQRFSAADLLCASPFIFFGDGMPATPAVQAWVARCTEAMPKP</sequence>
<dbReference type="STRING" id="34002.SAMN04489859_101784"/>
<dbReference type="EMBL" id="FODE01000017">
    <property type="protein sequence ID" value="SEN80988.1"/>
    <property type="molecule type" value="Genomic_DNA"/>
</dbReference>
<dbReference type="Gene3D" id="3.40.30.10">
    <property type="entry name" value="Glutaredoxin"/>
    <property type="match status" value="1"/>
</dbReference>
<feature type="domain" description="GST N-terminal" evidence="1">
    <location>
        <begin position="1"/>
        <end position="83"/>
    </location>
</feature>
<dbReference type="GO" id="GO:0016740">
    <property type="term" value="F:transferase activity"/>
    <property type="evidence" value="ECO:0007669"/>
    <property type="project" value="UniProtKB-KW"/>
</dbReference>
<dbReference type="InterPro" id="IPR036249">
    <property type="entry name" value="Thioredoxin-like_sf"/>
</dbReference>
<dbReference type="PANTHER" id="PTHR44051">
    <property type="entry name" value="GLUTATHIONE S-TRANSFERASE-RELATED"/>
    <property type="match status" value="1"/>
</dbReference>
<dbReference type="SUPFAM" id="SSF47616">
    <property type="entry name" value="GST C-terminal domain-like"/>
    <property type="match status" value="1"/>
</dbReference>
<dbReference type="PANTHER" id="PTHR44051:SF21">
    <property type="entry name" value="GLUTATHIONE S-TRANSFERASE FAMILY PROTEIN"/>
    <property type="match status" value="1"/>
</dbReference>
<dbReference type="AlphaFoldDB" id="A0A1H8JL54"/>
<dbReference type="Proteomes" id="UP000199054">
    <property type="component" value="Unassembled WGS sequence"/>
</dbReference>
<dbReference type="InterPro" id="IPR004045">
    <property type="entry name" value="Glutathione_S-Trfase_N"/>
</dbReference>
<organism evidence="2 3">
    <name type="scientific">Paracoccus alcaliphilus</name>
    <dbReference type="NCBI Taxonomy" id="34002"/>
    <lineage>
        <taxon>Bacteria</taxon>
        <taxon>Pseudomonadati</taxon>
        <taxon>Pseudomonadota</taxon>
        <taxon>Alphaproteobacteria</taxon>
        <taxon>Rhodobacterales</taxon>
        <taxon>Paracoccaceae</taxon>
        <taxon>Paracoccus</taxon>
    </lineage>
</organism>
<dbReference type="Pfam" id="PF13417">
    <property type="entry name" value="GST_N_3"/>
    <property type="match status" value="1"/>
</dbReference>
<dbReference type="InterPro" id="IPR036282">
    <property type="entry name" value="Glutathione-S-Trfase_C_sf"/>
</dbReference>
<evidence type="ECO:0000259" key="1">
    <source>
        <dbReference type="PROSITE" id="PS50404"/>
    </source>
</evidence>
<proteinExistence type="predicted"/>
<dbReference type="OrthoDB" id="5740960at2"/>
<keyword evidence="2" id="KW-0808">Transferase</keyword>